<dbReference type="OrthoDB" id="6238714at2"/>
<dbReference type="AlphaFoldDB" id="A0A4Z1R0E6"/>
<evidence type="ECO:0000313" key="1">
    <source>
        <dbReference type="EMBL" id="TKS53084.1"/>
    </source>
</evidence>
<accession>A0A4Z1R0E6</accession>
<dbReference type="Proteomes" id="UP000298681">
    <property type="component" value="Unassembled WGS sequence"/>
</dbReference>
<dbReference type="EMBL" id="SPUH01000002">
    <property type="protein sequence ID" value="TKS53084.1"/>
    <property type="molecule type" value="Genomic_DNA"/>
</dbReference>
<dbReference type="RefSeq" id="WP_134675204.1">
    <property type="nucleotide sequence ID" value="NZ_CP039383.2"/>
</dbReference>
<reference evidence="1 2" key="1">
    <citation type="submission" date="2019-01" db="EMBL/GenBank/DDBJ databases">
        <authorList>
            <person name="Zhang S."/>
        </authorList>
    </citation>
    <scope>NUCLEOTIDE SEQUENCE [LARGE SCALE GENOMIC DNA]</scope>
    <source>
        <strain evidence="1 2">1626</strain>
    </source>
</reference>
<gene>
    <name evidence="1" type="ORF">E4582_12875</name>
</gene>
<comment type="caution">
    <text evidence="1">The sequence shown here is derived from an EMBL/GenBank/DDBJ whole genome shotgun (WGS) entry which is preliminary data.</text>
</comment>
<organism evidence="1 2">
    <name type="scientific">Luteimonas yindakuii</name>
    <dbReference type="NCBI Taxonomy" id="2565782"/>
    <lineage>
        <taxon>Bacteria</taxon>
        <taxon>Pseudomonadati</taxon>
        <taxon>Pseudomonadota</taxon>
        <taxon>Gammaproteobacteria</taxon>
        <taxon>Lysobacterales</taxon>
        <taxon>Lysobacteraceae</taxon>
        <taxon>Luteimonas</taxon>
    </lineage>
</organism>
<keyword evidence="2" id="KW-1185">Reference proteome</keyword>
<evidence type="ECO:0000313" key="2">
    <source>
        <dbReference type="Proteomes" id="UP000298681"/>
    </source>
</evidence>
<sequence>MAMETATQAAPGRHQWIVCAALLVMGVVRVIDGIREEQGHHLLFGIGMLLMAVFATQHDLLDRRRPALRSMTRWRRASFLAGMAGVLLCLAAFAWRLAM</sequence>
<proteinExistence type="predicted"/>
<name>A0A4Z1R0E6_9GAMM</name>
<protein>
    <submittedName>
        <fullName evidence="1">Uncharacterized protein</fullName>
    </submittedName>
</protein>